<name>A0A437GYM3_9SPHN</name>
<evidence type="ECO:0000313" key="5">
    <source>
        <dbReference type="Proteomes" id="UP000283003"/>
    </source>
</evidence>
<dbReference type="AlphaFoldDB" id="A0A437GYM3"/>
<reference evidence="4 5" key="1">
    <citation type="submission" date="2018-12" db="EMBL/GenBank/DDBJ databases">
        <title>Croceicoccus ponticola sp. nov., a lipolytic bacterium isolated from seawater.</title>
        <authorList>
            <person name="Yoon J.-H."/>
        </authorList>
    </citation>
    <scope>NUCLEOTIDE SEQUENCE [LARGE SCALE GENOMIC DNA]</scope>
    <source>
        <strain evidence="4 5">GM-16</strain>
    </source>
</reference>
<dbReference type="Gene3D" id="1.10.260.40">
    <property type="entry name" value="lambda repressor-like DNA-binding domains"/>
    <property type="match status" value="1"/>
</dbReference>
<dbReference type="OrthoDB" id="9790252at2"/>
<protein>
    <submittedName>
        <fullName evidence="4">Helix-turn-helix domain-containing protein</fullName>
    </submittedName>
</protein>
<feature type="transmembrane region" description="Helical" evidence="2">
    <location>
        <begin position="124"/>
        <end position="144"/>
    </location>
</feature>
<evidence type="ECO:0000313" key="4">
    <source>
        <dbReference type="EMBL" id="RVQ67550.1"/>
    </source>
</evidence>
<comment type="caution">
    <text evidence="4">The sequence shown here is derived from an EMBL/GenBank/DDBJ whole genome shotgun (WGS) entry which is preliminary data.</text>
</comment>
<accession>A0A437GYM3</accession>
<dbReference type="EMBL" id="RXOL01000002">
    <property type="protein sequence ID" value="RVQ67550.1"/>
    <property type="molecule type" value="Genomic_DNA"/>
</dbReference>
<dbReference type="Proteomes" id="UP000283003">
    <property type="component" value="Unassembled WGS sequence"/>
</dbReference>
<gene>
    <name evidence="4" type="ORF">EKN06_06240</name>
</gene>
<keyword evidence="5" id="KW-1185">Reference proteome</keyword>
<keyword evidence="2" id="KW-0472">Membrane</keyword>
<keyword evidence="2" id="KW-0812">Transmembrane</keyword>
<dbReference type="InterPro" id="IPR050400">
    <property type="entry name" value="Bact_Cytoskel_RodZ"/>
</dbReference>
<evidence type="ECO:0000256" key="2">
    <source>
        <dbReference type="SAM" id="Phobius"/>
    </source>
</evidence>
<feature type="region of interest" description="Disordered" evidence="1">
    <location>
        <begin position="260"/>
        <end position="284"/>
    </location>
</feature>
<dbReference type="GO" id="GO:0003677">
    <property type="term" value="F:DNA binding"/>
    <property type="evidence" value="ECO:0007669"/>
    <property type="project" value="InterPro"/>
</dbReference>
<proteinExistence type="predicted"/>
<feature type="domain" description="Cytoskeleton protein RodZ-like C-terminal" evidence="3">
    <location>
        <begin position="187"/>
        <end position="258"/>
    </location>
</feature>
<keyword evidence="2" id="KW-1133">Transmembrane helix</keyword>
<organism evidence="4 5">
    <name type="scientific">Croceicoccus ponticola</name>
    <dbReference type="NCBI Taxonomy" id="2217664"/>
    <lineage>
        <taxon>Bacteria</taxon>
        <taxon>Pseudomonadati</taxon>
        <taxon>Pseudomonadota</taxon>
        <taxon>Alphaproteobacteria</taxon>
        <taxon>Sphingomonadales</taxon>
        <taxon>Erythrobacteraceae</taxon>
        <taxon>Croceicoccus</taxon>
    </lineage>
</organism>
<dbReference type="InterPro" id="IPR010982">
    <property type="entry name" value="Lambda_DNA-bd_dom_sf"/>
</dbReference>
<dbReference type="Pfam" id="PF13413">
    <property type="entry name" value="HTH_25"/>
    <property type="match status" value="1"/>
</dbReference>
<feature type="compositionally biased region" description="Basic and acidic residues" evidence="1">
    <location>
        <begin position="275"/>
        <end position="284"/>
    </location>
</feature>
<dbReference type="PANTHER" id="PTHR34475:SF1">
    <property type="entry name" value="CYTOSKELETON PROTEIN RODZ"/>
    <property type="match status" value="1"/>
</dbReference>
<evidence type="ECO:0000256" key="1">
    <source>
        <dbReference type="SAM" id="MobiDB-lite"/>
    </source>
</evidence>
<dbReference type="CDD" id="cd00093">
    <property type="entry name" value="HTH_XRE"/>
    <property type="match status" value="1"/>
</dbReference>
<evidence type="ECO:0000259" key="3">
    <source>
        <dbReference type="Pfam" id="PF13464"/>
    </source>
</evidence>
<sequence>MNESENEADNAPSADGLVETAPAGIGAVLMAERERQGLSREDIGVRTRIAERHLKSIEDGRFDDLPGRTYAFGFARSYARALGLDEEPIVDGLRDVLGATATYAPVRNLDTMEPGDPARIPSSALAWGVAALFVVIVVGGFFIWRGYFMPASELPALEAEKVAASPAASAPATTATPAAAPTGDVTFTATADGIWVKFYDRSGRQLMQKQMALNETFTIPADADGPQLWTGRPDALKITIGGKAVAPLATGESTVKNVPVDAASLTARKPGPGLPERRSPAAQN</sequence>
<dbReference type="RefSeq" id="WP_127612057.1">
    <property type="nucleotide sequence ID" value="NZ_RXOL01000002.1"/>
</dbReference>
<dbReference type="InterPro" id="IPR025194">
    <property type="entry name" value="RodZ-like_C"/>
</dbReference>
<dbReference type="InterPro" id="IPR001387">
    <property type="entry name" value="Cro/C1-type_HTH"/>
</dbReference>
<dbReference type="Pfam" id="PF13464">
    <property type="entry name" value="RodZ_C"/>
    <property type="match status" value="1"/>
</dbReference>
<dbReference type="PANTHER" id="PTHR34475">
    <property type="match status" value="1"/>
</dbReference>